<reference evidence="1 2" key="1">
    <citation type="journal article" date="2024" name="BMC Genomics">
        <title>De novo assembly and annotation of Popillia japonica's genome with initial clues to its potential as an invasive pest.</title>
        <authorList>
            <person name="Cucini C."/>
            <person name="Boschi S."/>
            <person name="Funari R."/>
            <person name="Cardaioli E."/>
            <person name="Iannotti N."/>
            <person name="Marturano G."/>
            <person name="Paoli F."/>
            <person name="Bruttini M."/>
            <person name="Carapelli A."/>
            <person name="Frati F."/>
            <person name="Nardi F."/>
        </authorList>
    </citation>
    <scope>NUCLEOTIDE SEQUENCE [LARGE SCALE GENOMIC DNA]</scope>
    <source>
        <strain evidence="1">DMR45628</strain>
    </source>
</reference>
<dbReference type="AlphaFoldDB" id="A0AAW1KLF2"/>
<dbReference type="EMBL" id="JASPKY010000214">
    <property type="protein sequence ID" value="KAK9720015.1"/>
    <property type="molecule type" value="Genomic_DNA"/>
</dbReference>
<gene>
    <name evidence="1" type="ORF">QE152_g22316</name>
</gene>
<sequence>MVGTANTGVQFSIFYKGLTDCLDKFFPLTPYREHSKQRIPWFMDEVKTIKNLVVGLHAVHEVSRTKESIDPYTAARKHYATKVQKAKRTALPTYIREAGNKTSAVWDIIGTETSQKANNRNHKDIQLTSNELIDYFAKIGEDIETQTLTTIDQFLYSQ</sequence>
<keyword evidence="2" id="KW-1185">Reference proteome</keyword>
<protein>
    <submittedName>
        <fullName evidence="1">Uncharacterized protein</fullName>
    </submittedName>
</protein>
<comment type="caution">
    <text evidence="1">The sequence shown here is derived from an EMBL/GenBank/DDBJ whole genome shotgun (WGS) entry which is preliminary data.</text>
</comment>
<accession>A0AAW1KLF2</accession>
<proteinExistence type="predicted"/>
<evidence type="ECO:0000313" key="1">
    <source>
        <dbReference type="EMBL" id="KAK9720015.1"/>
    </source>
</evidence>
<organism evidence="1 2">
    <name type="scientific">Popillia japonica</name>
    <name type="common">Japanese beetle</name>
    <dbReference type="NCBI Taxonomy" id="7064"/>
    <lineage>
        <taxon>Eukaryota</taxon>
        <taxon>Metazoa</taxon>
        <taxon>Ecdysozoa</taxon>
        <taxon>Arthropoda</taxon>
        <taxon>Hexapoda</taxon>
        <taxon>Insecta</taxon>
        <taxon>Pterygota</taxon>
        <taxon>Neoptera</taxon>
        <taxon>Endopterygota</taxon>
        <taxon>Coleoptera</taxon>
        <taxon>Polyphaga</taxon>
        <taxon>Scarabaeiformia</taxon>
        <taxon>Scarabaeidae</taxon>
        <taxon>Rutelinae</taxon>
        <taxon>Popillia</taxon>
    </lineage>
</organism>
<name>A0AAW1KLF2_POPJA</name>
<evidence type="ECO:0000313" key="2">
    <source>
        <dbReference type="Proteomes" id="UP001458880"/>
    </source>
</evidence>
<dbReference type="Proteomes" id="UP001458880">
    <property type="component" value="Unassembled WGS sequence"/>
</dbReference>